<keyword evidence="4" id="KW-1185">Reference proteome</keyword>
<feature type="transmembrane region" description="Helical" evidence="2">
    <location>
        <begin position="19"/>
        <end position="38"/>
    </location>
</feature>
<dbReference type="EMBL" id="JABWGN010000010">
    <property type="protein sequence ID" value="NUW35098.1"/>
    <property type="molecule type" value="Genomic_DNA"/>
</dbReference>
<evidence type="ECO:0000256" key="2">
    <source>
        <dbReference type="SAM" id="Phobius"/>
    </source>
</evidence>
<protein>
    <submittedName>
        <fullName evidence="3">Uncharacterized protein</fullName>
    </submittedName>
</protein>
<keyword evidence="2" id="KW-1133">Transmembrane helix</keyword>
<keyword evidence="2" id="KW-0812">Transmembrane</keyword>
<proteinExistence type="predicted"/>
<reference evidence="3 4" key="1">
    <citation type="submission" date="2020-06" db="EMBL/GenBank/DDBJ databases">
        <title>Nonomuraea sp. SMC257, a novel actinomycete isolated from soil.</title>
        <authorList>
            <person name="Chanama M."/>
        </authorList>
    </citation>
    <scope>NUCLEOTIDE SEQUENCE [LARGE SCALE GENOMIC DNA]</scope>
    <source>
        <strain evidence="3 4">SMC257</strain>
    </source>
</reference>
<feature type="region of interest" description="Disordered" evidence="1">
    <location>
        <begin position="42"/>
        <end position="65"/>
    </location>
</feature>
<dbReference type="AlphaFoldDB" id="A0A7Y6IBB4"/>
<gene>
    <name evidence="3" type="ORF">HTZ77_27245</name>
</gene>
<comment type="caution">
    <text evidence="3">The sequence shown here is derived from an EMBL/GenBank/DDBJ whole genome shotgun (WGS) entry which is preliminary data.</text>
</comment>
<organism evidence="3 4">
    <name type="scientific">Nonomuraea montanisoli</name>
    <dbReference type="NCBI Taxonomy" id="2741721"/>
    <lineage>
        <taxon>Bacteria</taxon>
        <taxon>Bacillati</taxon>
        <taxon>Actinomycetota</taxon>
        <taxon>Actinomycetes</taxon>
        <taxon>Streptosporangiales</taxon>
        <taxon>Streptosporangiaceae</taxon>
        <taxon>Nonomuraea</taxon>
    </lineage>
</organism>
<evidence type="ECO:0000313" key="4">
    <source>
        <dbReference type="Proteomes" id="UP000586042"/>
    </source>
</evidence>
<feature type="compositionally biased region" description="Polar residues" evidence="1">
    <location>
        <begin position="53"/>
        <end position="65"/>
    </location>
</feature>
<dbReference type="Proteomes" id="UP000586042">
    <property type="component" value="Unassembled WGS sequence"/>
</dbReference>
<sequence length="295" mass="31442">MADQFDVIEAGQHSRRRRWTGVVVLALLLAIPVAGLLAGRDPEPETGVAGHGTTPSSAPMTTTKTTPNVLFATPRTKGGDEVIRVVFPDGTPAEVRYPARLGLAALGSRPFQGAWVDGQYRRMSAPYGGEAEVSKGGRPLRSLTPDVELWPRQPGSGSYGQVLLFAFGDWRLALYDRPEGLTFEQRMAVAGHIRGRVTKGGYLVLTATDPVRLARPGETVQGDPVGPQLWFGGVAGDVVGLIPVPGCDEVSPAPMMIDRRGRPSRTACRGGVQIAASGSPAFVERAVKEIRITLK</sequence>
<accession>A0A7Y6IBB4</accession>
<keyword evidence="2" id="KW-0472">Membrane</keyword>
<dbReference type="RefSeq" id="WP_175592519.1">
    <property type="nucleotide sequence ID" value="NZ_JABWGN010000010.1"/>
</dbReference>
<name>A0A7Y6IBB4_9ACTN</name>
<evidence type="ECO:0000313" key="3">
    <source>
        <dbReference type="EMBL" id="NUW35098.1"/>
    </source>
</evidence>
<evidence type="ECO:0000256" key="1">
    <source>
        <dbReference type="SAM" id="MobiDB-lite"/>
    </source>
</evidence>